<dbReference type="PANTHER" id="PTHR11947:SF3">
    <property type="entry name" value="[PYRUVATE DEHYDROGENASE (ACETYL-TRANSFERRING)] KINASE, MITOCHONDRIAL"/>
    <property type="match status" value="1"/>
</dbReference>
<name>A0A6U4XFV1_HEMAN</name>
<dbReference type="PROSITE" id="PS50109">
    <property type="entry name" value="HIS_KIN"/>
    <property type="match status" value="1"/>
</dbReference>
<keyword evidence="1" id="KW-0418">Kinase</keyword>
<dbReference type="GO" id="GO:0005524">
    <property type="term" value="F:ATP binding"/>
    <property type="evidence" value="ECO:0007669"/>
    <property type="project" value="UniProtKB-UniRule"/>
</dbReference>
<protein>
    <recommendedName>
        <fullName evidence="1">Protein-serine/threonine kinase</fullName>
        <ecNumber evidence="1">2.7.11.-</ecNumber>
    </recommendedName>
</protein>
<keyword evidence="1" id="KW-0496">Mitochondrion</keyword>
<feature type="domain" description="Histidine kinase" evidence="2">
    <location>
        <begin position="230"/>
        <end position="352"/>
    </location>
</feature>
<dbReference type="SMART" id="SM00387">
    <property type="entry name" value="HATPase_c"/>
    <property type="match status" value="1"/>
</dbReference>
<dbReference type="InterPro" id="IPR005467">
    <property type="entry name" value="His_kinase_dom"/>
</dbReference>
<dbReference type="SUPFAM" id="SSF69012">
    <property type="entry name" value="alpha-ketoacid dehydrogenase kinase, N-terminal domain"/>
    <property type="match status" value="1"/>
</dbReference>
<dbReference type="SUPFAM" id="SSF55874">
    <property type="entry name" value="ATPase domain of HSP90 chaperone/DNA topoisomerase II/histidine kinase"/>
    <property type="match status" value="1"/>
</dbReference>
<keyword evidence="1" id="KW-0067">ATP-binding</keyword>
<keyword evidence="1" id="KW-0808">Transferase</keyword>
<proteinExistence type="inferred from homology"/>
<dbReference type="EMBL" id="HBFK01001848">
    <property type="protein sequence ID" value="CAD8734565.1"/>
    <property type="molecule type" value="Transcribed_RNA"/>
</dbReference>
<gene>
    <name evidence="4" type="ORF">HAND00432_LOCUS16876</name>
    <name evidence="3" type="ORF">HAND1043_LOCUS1056</name>
</gene>
<evidence type="ECO:0000259" key="2">
    <source>
        <dbReference type="PROSITE" id="PS50109"/>
    </source>
</evidence>
<comment type="similarity">
    <text evidence="1">Belongs to the PDK/BCKDK protein kinase family.</text>
</comment>
<dbReference type="InterPro" id="IPR003594">
    <property type="entry name" value="HATPase_dom"/>
</dbReference>
<sequence length="358" mass="38792">MAAFRNLAMQPVVPLSLASIHSFAKGIPAVKAAGLSQKFLLEQLPIRHAIAAQDLLESTGMDLPGSDRLLLRYKALIDSYQKHHSDVGSSASQDEVGLSEAFAKVAGANLEGLEQDVSYLETQLRGGVNTAAVQSLMQNTHTHLIATRLLVGQHNNLVRQAQQPSERAPSVVANLTVPEIVDLCQHTAEDCRAFCVEKYGEAPEVRVCGPARPPQGSTRSLVVEAHAHYILMELLKNAMRAELELWGQDVADAPPITVVVSSKDNELGIRVSDAGGGIPAHRRPFVWNWFYSTAPQSEPTYTYSKNFGAPFTGYGMGLAMARTFARVAGGSMSIRVLPGHGTDAYVWMNRLGTHEIDT</sequence>
<dbReference type="GO" id="GO:0005759">
    <property type="term" value="C:mitochondrial matrix"/>
    <property type="evidence" value="ECO:0007669"/>
    <property type="project" value="UniProtKB-SubCell"/>
</dbReference>
<dbReference type="GO" id="GO:0004740">
    <property type="term" value="F:pyruvate dehydrogenase (acetyl-transferring) kinase activity"/>
    <property type="evidence" value="ECO:0007669"/>
    <property type="project" value="TreeGrafter"/>
</dbReference>
<accession>A0A6U4XFV1</accession>
<evidence type="ECO:0000313" key="3">
    <source>
        <dbReference type="EMBL" id="CAD8734565.1"/>
    </source>
</evidence>
<dbReference type="PANTHER" id="PTHR11947">
    <property type="entry name" value="PYRUVATE DEHYDROGENASE KINASE"/>
    <property type="match status" value="1"/>
</dbReference>
<dbReference type="EMBL" id="HBFX01027944">
    <property type="protein sequence ID" value="CAD8964506.1"/>
    <property type="molecule type" value="Transcribed_RNA"/>
</dbReference>
<evidence type="ECO:0000313" key="4">
    <source>
        <dbReference type="EMBL" id="CAD8964506.1"/>
    </source>
</evidence>
<dbReference type="InterPro" id="IPR039028">
    <property type="entry name" value="BCKD/PDK"/>
</dbReference>
<dbReference type="Gene3D" id="3.30.565.10">
    <property type="entry name" value="Histidine kinase-like ATPase, C-terminal domain"/>
    <property type="match status" value="1"/>
</dbReference>
<dbReference type="AlphaFoldDB" id="A0A6U4XFV1"/>
<dbReference type="GO" id="GO:0010906">
    <property type="term" value="P:regulation of glucose metabolic process"/>
    <property type="evidence" value="ECO:0007669"/>
    <property type="project" value="TreeGrafter"/>
</dbReference>
<reference evidence="4" key="1">
    <citation type="submission" date="2021-01" db="EMBL/GenBank/DDBJ databases">
        <authorList>
            <person name="Corre E."/>
            <person name="Pelletier E."/>
            <person name="Niang G."/>
            <person name="Scheremetjew M."/>
            <person name="Finn R."/>
            <person name="Kale V."/>
            <person name="Holt S."/>
            <person name="Cochrane G."/>
            <person name="Meng A."/>
            <person name="Brown T."/>
            <person name="Cohen L."/>
        </authorList>
    </citation>
    <scope>NUCLEOTIDE SEQUENCE</scope>
    <source>
        <strain evidence="3">CCMP441</strain>
        <strain evidence="4">CCMP644</strain>
    </source>
</reference>
<dbReference type="EC" id="2.7.11.-" evidence="1"/>
<evidence type="ECO:0000256" key="1">
    <source>
        <dbReference type="RuleBase" id="RU366032"/>
    </source>
</evidence>
<dbReference type="InterPro" id="IPR036784">
    <property type="entry name" value="AK/P_DHK_N_sf"/>
</dbReference>
<keyword evidence="1" id="KW-0547">Nucleotide-binding</keyword>
<dbReference type="Pfam" id="PF02518">
    <property type="entry name" value="HATPase_c"/>
    <property type="match status" value="1"/>
</dbReference>
<organism evidence="4">
    <name type="scientific">Hemiselmis andersenii</name>
    <name type="common">Cryptophyte alga</name>
    <dbReference type="NCBI Taxonomy" id="464988"/>
    <lineage>
        <taxon>Eukaryota</taxon>
        <taxon>Cryptophyceae</taxon>
        <taxon>Cryptomonadales</taxon>
        <taxon>Hemiselmidaceae</taxon>
        <taxon>Hemiselmis</taxon>
    </lineage>
</organism>
<comment type="subcellular location">
    <subcellularLocation>
        <location evidence="1">Mitochondrion matrix</location>
    </subcellularLocation>
</comment>
<dbReference type="InterPro" id="IPR036890">
    <property type="entry name" value="HATPase_C_sf"/>
</dbReference>